<evidence type="ECO:0000256" key="2">
    <source>
        <dbReference type="ARBA" id="ARBA00022692"/>
    </source>
</evidence>
<feature type="transmembrane region" description="Helical" evidence="5">
    <location>
        <begin position="373"/>
        <end position="393"/>
    </location>
</feature>
<dbReference type="InterPro" id="IPR013057">
    <property type="entry name" value="AA_transpt_TM"/>
</dbReference>
<feature type="transmembrane region" description="Helical" evidence="5">
    <location>
        <begin position="254"/>
        <end position="272"/>
    </location>
</feature>
<feature type="transmembrane region" description="Helical" evidence="5">
    <location>
        <begin position="151"/>
        <end position="174"/>
    </location>
</feature>
<feature type="transmembrane region" description="Helical" evidence="5">
    <location>
        <begin position="328"/>
        <end position="352"/>
    </location>
</feature>
<evidence type="ECO:0000313" key="7">
    <source>
        <dbReference type="EMBL" id="JAV77898.1"/>
    </source>
</evidence>
<reference evidence="7" key="1">
    <citation type="journal article" date="2016" name="Sci. Rep.">
        <title>Molecular characterization of firefly nuptial gifts: a multi-omics approach sheds light on postcopulatory sexual selection.</title>
        <authorList>
            <person name="Al-Wathiqui N."/>
            <person name="Fallon T.R."/>
            <person name="South A."/>
            <person name="Weng J.K."/>
            <person name="Lewis S.M."/>
        </authorList>
    </citation>
    <scope>NUCLEOTIDE SEQUENCE</scope>
</reference>
<dbReference type="AlphaFoldDB" id="A0A1Y1LYV2"/>
<proteinExistence type="predicted"/>
<feature type="domain" description="Amino acid transporter transmembrane" evidence="6">
    <location>
        <begin position="55"/>
        <end position="458"/>
    </location>
</feature>
<keyword evidence="2 5" id="KW-0812">Transmembrane</keyword>
<dbReference type="PANTHER" id="PTHR22950:SF680">
    <property type="entry name" value="PROTON-COUPLED AMINO ACID TRANSPORTER 4-LIKE PROTEIN"/>
    <property type="match status" value="1"/>
</dbReference>
<feature type="transmembrane region" description="Helical" evidence="5">
    <location>
        <begin position="186"/>
        <end position="205"/>
    </location>
</feature>
<evidence type="ECO:0000256" key="4">
    <source>
        <dbReference type="ARBA" id="ARBA00023136"/>
    </source>
</evidence>
<evidence type="ECO:0000256" key="1">
    <source>
        <dbReference type="ARBA" id="ARBA00004141"/>
    </source>
</evidence>
<protein>
    <recommendedName>
        <fullName evidence="6">Amino acid transporter transmembrane domain-containing protein</fullName>
    </recommendedName>
</protein>
<dbReference type="OrthoDB" id="1684102at2759"/>
<dbReference type="GO" id="GO:0015179">
    <property type="term" value="F:L-amino acid transmembrane transporter activity"/>
    <property type="evidence" value="ECO:0007669"/>
    <property type="project" value="TreeGrafter"/>
</dbReference>
<accession>A0A1Y1LYV2</accession>
<feature type="transmembrane region" description="Helical" evidence="5">
    <location>
        <begin position="87"/>
        <end position="109"/>
    </location>
</feature>
<evidence type="ECO:0000256" key="5">
    <source>
        <dbReference type="SAM" id="Phobius"/>
    </source>
</evidence>
<dbReference type="RefSeq" id="XP_031357731.1">
    <property type="nucleotide sequence ID" value="XM_031501871.1"/>
</dbReference>
<feature type="transmembrane region" description="Helical" evidence="5">
    <location>
        <begin position="431"/>
        <end position="457"/>
    </location>
</feature>
<dbReference type="KEGG" id="ppyr:116181490"/>
<name>A0A1Y1LYV2_PHOPY</name>
<evidence type="ECO:0000259" key="6">
    <source>
        <dbReference type="Pfam" id="PF01490"/>
    </source>
</evidence>
<feature type="transmembrane region" description="Helical" evidence="5">
    <location>
        <begin position="217"/>
        <end position="234"/>
    </location>
</feature>
<dbReference type="GeneID" id="116181490"/>
<feature type="transmembrane region" description="Helical" evidence="5">
    <location>
        <begin position="399"/>
        <end position="419"/>
    </location>
</feature>
<organism evidence="7">
    <name type="scientific">Photinus pyralis</name>
    <name type="common">Common eastern firefly</name>
    <name type="synonym">Lampyris pyralis</name>
    <dbReference type="NCBI Taxonomy" id="7054"/>
    <lineage>
        <taxon>Eukaryota</taxon>
        <taxon>Metazoa</taxon>
        <taxon>Ecdysozoa</taxon>
        <taxon>Arthropoda</taxon>
        <taxon>Hexapoda</taxon>
        <taxon>Insecta</taxon>
        <taxon>Pterygota</taxon>
        <taxon>Neoptera</taxon>
        <taxon>Endopterygota</taxon>
        <taxon>Coleoptera</taxon>
        <taxon>Polyphaga</taxon>
        <taxon>Elateriformia</taxon>
        <taxon>Elateroidea</taxon>
        <taxon>Lampyridae</taxon>
        <taxon>Lampyrinae</taxon>
        <taxon>Photinus</taxon>
    </lineage>
</organism>
<comment type="subcellular location">
    <subcellularLocation>
        <location evidence="1">Membrane</location>
        <topology evidence="1">Multi-pass membrane protein</topology>
    </subcellularLocation>
</comment>
<sequence>MKEQHVNPAFVLEEKYTYREENGPNKPVEHKIELKESNKSIDEEFDPFKHRTVEHPTTNWETFFHLIKGCLGTGILAMPKAFSNSGYLLGILGTLFIGCICIYCIHILVKAEYELCKRRRVGSLTFPATTEAAFRDGPAFFRAMAPVSVHVVNIFVLVYELGACCVYIVFIAANVRSVANVYIDDLGIAVYMAIFLLPLIFVNWIRNLKKLAPLSTAANAISFASFAIILYYIFDNGVSFEGKDAVGEFENIPLFFGIVLFALEAVGVILPLENEMKTPQSFGGTCGVLNAGLSVVLALYLGLGLFGYLAYGNQVEGSITLNLVATDILAQILKISLALAIFITYTIQYYVAIDITWTQYLSPKFEGKPRKEVWEYVTRTVLVLLTFILAVTVPALDLFISLFGALCLSALGITIPAAIETSTYWYTRDGFSFYFMVVKNAALIVFSLLGLVAGTYISLRDIIVEFS</sequence>
<feature type="transmembrane region" description="Helical" evidence="5">
    <location>
        <begin position="284"/>
        <end position="308"/>
    </location>
</feature>
<dbReference type="EMBL" id="GEZM01045153">
    <property type="protein sequence ID" value="JAV77898.1"/>
    <property type="molecule type" value="Transcribed_RNA"/>
</dbReference>
<dbReference type="GO" id="GO:0005774">
    <property type="term" value="C:vacuolar membrane"/>
    <property type="evidence" value="ECO:0007669"/>
    <property type="project" value="TreeGrafter"/>
</dbReference>
<keyword evidence="3 5" id="KW-1133">Transmembrane helix</keyword>
<dbReference type="PANTHER" id="PTHR22950">
    <property type="entry name" value="AMINO ACID TRANSPORTER"/>
    <property type="match status" value="1"/>
</dbReference>
<keyword evidence="4 5" id="KW-0472">Membrane</keyword>
<dbReference type="Pfam" id="PF01490">
    <property type="entry name" value="Aa_trans"/>
    <property type="match status" value="1"/>
</dbReference>
<evidence type="ECO:0000256" key="3">
    <source>
        <dbReference type="ARBA" id="ARBA00022989"/>
    </source>
</evidence>